<proteinExistence type="predicted"/>
<feature type="compositionally biased region" description="Pro residues" evidence="1">
    <location>
        <begin position="152"/>
        <end position="170"/>
    </location>
</feature>
<feature type="compositionally biased region" description="Basic and acidic residues" evidence="1">
    <location>
        <begin position="553"/>
        <end position="572"/>
    </location>
</feature>
<feature type="compositionally biased region" description="Low complexity" evidence="1">
    <location>
        <begin position="11"/>
        <end position="48"/>
    </location>
</feature>
<evidence type="ECO:0000313" key="3">
    <source>
        <dbReference type="EMBL" id="KAF9694792.1"/>
    </source>
</evidence>
<evidence type="ECO:0000313" key="4">
    <source>
        <dbReference type="Proteomes" id="UP000651452"/>
    </source>
</evidence>
<name>A0A8H7MIP2_9PLEO</name>
<evidence type="ECO:0000259" key="2">
    <source>
        <dbReference type="PROSITE" id="PS51212"/>
    </source>
</evidence>
<dbReference type="OrthoDB" id="5370011at2759"/>
<feature type="compositionally biased region" description="Basic and acidic residues" evidence="1">
    <location>
        <begin position="728"/>
        <end position="741"/>
    </location>
</feature>
<dbReference type="EMBL" id="RZGK01000013">
    <property type="protein sequence ID" value="KAF9694792.1"/>
    <property type="molecule type" value="Genomic_DNA"/>
</dbReference>
<feature type="compositionally biased region" description="Low complexity" evidence="1">
    <location>
        <begin position="127"/>
        <end position="140"/>
    </location>
</feature>
<keyword evidence="4" id="KW-1185">Reference proteome</keyword>
<feature type="compositionally biased region" description="Basic and acidic residues" evidence="1">
    <location>
        <begin position="587"/>
        <end position="598"/>
    </location>
</feature>
<feature type="domain" description="WSC" evidence="2">
    <location>
        <begin position="365"/>
        <end position="459"/>
    </location>
</feature>
<feature type="compositionally biased region" description="Low complexity" evidence="1">
    <location>
        <begin position="81"/>
        <end position="90"/>
    </location>
</feature>
<dbReference type="Proteomes" id="UP000651452">
    <property type="component" value="Unassembled WGS sequence"/>
</dbReference>
<feature type="domain" description="WSC" evidence="2">
    <location>
        <begin position="229"/>
        <end position="321"/>
    </location>
</feature>
<sequence>MPTWGLKGTNEDQAAAEPAAADPNTPQPTAAEPAIEPAAEPAAADPAPAEDPAPVEPVEPVLAEEPASDEPAKPAEPVPAEEPASAQEFPPVEPVKPAPAEPAPTEPAPVESVQPAPAEHVESTSVEPTSIEPTPITPSSVESTPITSSPVEPTPFEPSPAPTEPFPEEPAPNTAAPPRAPVSNFLALEDRDLIASNPGLITNLLSDAAQHLSPNDPNVPLPARPISNMYNYGGCFIADTFISTARVLITDSPGIDGCSAAASQGGYTYLGLQGDTCYASNVAPGADSETGIGLCANPCSENPLQSCGGAISQDNSLVRRQGTTTPNTADAGSTPLITLYEVSPVATTNPPTPDTDLTGPTGPGDSFVDGCFNAGTSTLDAFVNGTFFSNGDNNSGALCVSQCFNAGFGYAFTQLSTCYCTNEQPTTPATSQADCNQACPGNTEERCGGQSDPNDPNSGVLVNLYSNVALEAQPALPIKYFPSVDCTAPAATMSTPPTAGPHDGERRKSLGKYVKRMSSVFKREKSSKSVAQTSSVAPDVERQTSSEQQTDVPRADVARKDVVREDAVRELDVGDEVATQAAGPDMAKAESMEQHHPTGDLAAAPAAAANDLTTTTANDLTTTSIQTPAPAPAPAPVQFTSPLDRNAMQQERARALFAKYGLTLESSEWMAASAPAPAPLVPRVEKAIRMRVHRSCHRCGTLYGHDKVCLQCEHKRCKKCPRYPKKKTPGDKSRDKTRVQDAGEQPMKKKLLTLTTRSGNERAYQPATQRVRRTCHKCDALFVPPTATTCASCKHARCTKCPREPAKLSKWPAGYPGDAEAETDDDLDLDVEKQLEQFRRIWRKPRRIVRWECEQCHNLFRQGSPLCPGCGHERCDQCTRSPVKKPRQEETFDPAVVAAVEAKLRAMGVDDDPPTSEPEHA</sequence>
<dbReference type="Pfam" id="PF01822">
    <property type="entry name" value="WSC"/>
    <property type="match status" value="2"/>
</dbReference>
<dbReference type="PROSITE" id="PS51212">
    <property type="entry name" value="WSC"/>
    <property type="match status" value="2"/>
</dbReference>
<dbReference type="AlphaFoldDB" id="A0A8H7MIP2"/>
<feature type="region of interest" description="Disordered" evidence="1">
    <location>
        <begin position="520"/>
        <end position="599"/>
    </location>
</feature>
<evidence type="ECO:0000256" key="1">
    <source>
        <dbReference type="SAM" id="MobiDB-lite"/>
    </source>
</evidence>
<reference evidence="3" key="2">
    <citation type="submission" date="2020-09" db="EMBL/GenBank/DDBJ databases">
        <title>Reference genome assembly for Australian Ascochyta lentis isolate Al4.</title>
        <authorList>
            <person name="Lee R.C."/>
            <person name="Farfan-Caceres L.M."/>
            <person name="Debler J.W."/>
            <person name="Williams A.H."/>
            <person name="Henares B.M."/>
        </authorList>
    </citation>
    <scope>NUCLEOTIDE SEQUENCE</scope>
    <source>
        <strain evidence="3">Al4</strain>
    </source>
</reference>
<comment type="caution">
    <text evidence="3">The sequence shown here is derived from an EMBL/GenBank/DDBJ whole genome shotgun (WGS) entry which is preliminary data.</text>
</comment>
<reference evidence="3" key="1">
    <citation type="submission" date="2018-12" db="EMBL/GenBank/DDBJ databases">
        <authorList>
            <person name="Syme R.A."/>
            <person name="Farfan-Caceres L."/>
            <person name="Lichtenzveig J."/>
        </authorList>
    </citation>
    <scope>NUCLEOTIDE SEQUENCE</scope>
    <source>
        <strain evidence="3">Al4</strain>
    </source>
</reference>
<dbReference type="InterPro" id="IPR002889">
    <property type="entry name" value="WSC_carb-bd"/>
</dbReference>
<accession>A0A8H7MIP2</accession>
<gene>
    <name evidence="3" type="ORF">EKO04_007270</name>
</gene>
<protein>
    <recommendedName>
        <fullName evidence="2">WSC domain-containing protein</fullName>
    </recommendedName>
</protein>
<feature type="compositionally biased region" description="Pro residues" evidence="1">
    <location>
        <begin position="91"/>
        <end position="107"/>
    </location>
</feature>
<feature type="region of interest" description="Disordered" evidence="1">
    <location>
        <begin position="723"/>
        <end position="745"/>
    </location>
</feature>
<dbReference type="SMART" id="SM00321">
    <property type="entry name" value="WSC"/>
    <property type="match status" value="2"/>
</dbReference>
<feature type="region of interest" description="Disordered" evidence="1">
    <location>
        <begin position="1"/>
        <end position="180"/>
    </location>
</feature>
<organism evidence="3 4">
    <name type="scientific">Ascochyta lentis</name>
    <dbReference type="NCBI Taxonomy" id="205686"/>
    <lineage>
        <taxon>Eukaryota</taxon>
        <taxon>Fungi</taxon>
        <taxon>Dikarya</taxon>
        <taxon>Ascomycota</taxon>
        <taxon>Pezizomycotina</taxon>
        <taxon>Dothideomycetes</taxon>
        <taxon>Pleosporomycetidae</taxon>
        <taxon>Pleosporales</taxon>
        <taxon>Pleosporineae</taxon>
        <taxon>Didymellaceae</taxon>
        <taxon>Ascochyta</taxon>
    </lineage>
</organism>